<sequence>MRHPAAPAVIAFLLGLLAFFLLWGKLRGDGHHEGNPHPDDVPPKVEEEAVHAEGSVDDEEAGEG</sequence>
<dbReference type="OrthoDB" id="3751678at2759"/>
<feature type="region of interest" description="Disordered" evidence="1">
    <location>
        <begin position="30"/>
        <end position="64"/>
    </location>
</feature>
<evidence type="ECO:0000313" key="3">
    <source>
        <dbReference type="EMBL" id="KAF9737253.1"/>
    </source>
</evidence>
<dbReference type="Proteomes" id="UP000756921">
    <property type="component" value="Unassembled WGS sequence"/>
</dbReference>
<dbReference type="EMBL" id="WJXW01000004">
    <property type="protein sequence ID" value="KAF9737253.1"/>
    <property type="molecule type" value="Genomic_DNA"/>
</dbReference>
<keyword evidence="2" id="KW-0732">Signal</keyword>
<reference evidence="3" key="1">
    <citation type="journal article" date="2020" name="Mol. Plant Microbe Interact.">
        <title>Genome Sequence of the Biocontrol Agent Coniothyrium minitans strain Conio (IMI 134523).</title>
        <authorList>
            <person name="Patel D."/>
            <person name="Shittu T.A."/>
            <person name="Baroncelli R."/>
            <person name="Muthumeenakshi S."/>
            <person name="Osborne T.H."/>
            <person name="Janganan T.K."/>
            <person name="Sreenivasaprasad S."/>
        </authorList>
    </citation>
    <scope>NUCLEOTIDE SEQUENCE</scope>
    <source>
        <strain evidence="3">Conio</strain>
    </source>
</reference>
<feature type="compositionally biased region" description="Basic and acidic residues" evidence="1">
    <location>
        <begin position="30"/>
        <end position="51"/>
    </location>
</feature>
<feature type="compositionally biased region" description="Acidic residues" evidence="1">
    <location>
        <begin position="55"/>
        <end position="64"/>
    </location>
</feature>
<accession>A0A9P6GKX3</accession>
<protein>
    <recommendedName>
        <fullName evidence="5">Secreted protein</fullName>
    </recommendedName>
</protein>
<proteinExistence type="predicted"/>
<name>A0A9P6GKX3_9PLEO</name>
<organism evidence="3 4">
    <name type="scientific">Paraphaeosphaeria minitans</name>
    <dbReference type="NCBI Taxonomy" id="565426"/>
    <lineage>
        <taxon>Eukaryota</taxon>
        <taxon>Fungi</taxon>
        <taxon>Dikarya</taxon>
        <taxon>Ascomycota</taxon>
        <taxon>Pezizomycotina</taxon>
        <taxon>Dothideomycetes</taxon>
        <taxon>Pleosporomycetidae</taxon>
        <taxon>Pleosporales</taxon>
        <taxon>Massarineae</taxon>
        <taxon>Didymosphaeriaceae</taxon>
        <taxon>Paraphaeosphaeria</taxon>
    </lineage>
</organism>
<evidence type="ECO:0000256" key="1">
    <source>
        <dbReference type="SAM" id="MobiDB-lite"/>
    </source>
</evidence>
<evidence type="ECO:0000256" key="2">
    <source>
        <dbReference type="SAM" id="SignalP"/>
    </source>
</evidence>
<gene>
    <name evidence="3" type="ORF">PMIN01_05032</name>
</gene>
<comment type="caution">
    <text evidence="3">The sequence shown here is derived from an EMBL/GenBank/DDBJ whole genome shotgun (WGS) entry which is preliminary data.</text>
</comment>
<feature type="signal peptide" evidence="2">
    <location>
        <begin position="1"/>
        <end position="28"/>
    </location>
</feature>
<feature type="chain" id="PRO_5040473200" description="Secreted protein" evidence="2">
    <location>
        <begin position="29"/>
        <end position="64"/>
    </location>
</feature>
<evidence type="ECO:0000313" key="4">
    <source>
        <dbReference type="Proteomes" id="UP000756921"/>
    </source>
</evidence>
<evidence type="ECO:0008006" key="5">
    <source>
        <dbReference type="Google" id="ProtNLM"/>
    </source>
</evidence>
<dbReference type="AlphaFoldDB" id="A0A9P6GKX3"/>
<keyword evidence="4" id="KW-1185">Reference proteome</keyword>